<name>A0A9W9LIL2_9EURO</name>
<sequence length="114" mass="13124">MDLKDVIRPQFDRDSLELCKFDWLHKKAYLGEEHEDSLSAAFTIAEVLSKGKRHKQALGWYRFVFLTESVKLGMDHLKTLEVRDHIADVLRALGRGDDANRWEVPGVKGCVEVK</sequence>
<dbReference type="GeneID" id="81428192"/>
<dbReference type="Gene3D" id="1.25.40.10">
    <property type="entry name" value="Tetratricopeptide repeat domain"/>
    <property type="match status" value="1"/>
</dbReference>
<keyword evidence="2" id="KW-1185">Reference proteome</keyword>
<dbReference type="EMBL" id="JAPQKN010000004">
    <property type="protein sequence ID" value="KAJ5159887.1"/>
    <property type="molecule type" value="Genomic_DNA"/>
</dbReference>
<accession>A0A9W9LIL2</accession>
<evidence type="ECO:0000313" key="1">
    <source>
        <dbReference type="EMBL" id="KAJ5159887.1"/>
    </source>
</evidence>
<comment type="caution">
    <text evidence="1">The sequence shown here is derived from an EMBL/GenBank/DDBJ whole genome shotgun (WGS) entry which is preliminary data.</text>
</comment>
<dbReference type="Proteomes" id="UP001149163">
    <property type="component" value="Unassembled WGS sequence"/>
</dbReference>
<dbReference type="InterPro" id="IPR011990">
    <property type="entry name" value="TPR-like_helical_dom_sf"/>
</dbReference>
<reference evidence="1" key="1">
    <citation type="submission" date="2022-11" db="EMBL/GenBank/DDBJ databases">
        <authorList>
            <person name="Petersen C."/>
        </authorList>
    </citation>
    <scope>NUCLEOTIDE SEQUENCE</scope>
    <source>
        <strain evidence="1">IBT 26290</strain>
    </source>
</reference>
<reference evidence="1" key="2">
    <citation type="journal article" date="2023" name="IMA Fungus">
        <title>Comparative genomic study of the Penicillium genus elucidates a diverse pangenome and 15 lateral gene transfer events.</title>
        <authorList>
            <person name="Petersen C."/>
            <person name="Sorensen T."/>
            <person name="Nielsen M.R."/>
            <person name="Sondergaard T.E."/>
            <person name="Sorensen J.L."/>
            <person name="Fitzpatrick D.A."/>
            <person name="Frisvad J.C."/>
            <person name="Nielsen K.L."/>
        </authorList>
    </citation>
    <scope>NUCLEOTIDE SEQUENCE</scope>
    <source>
        <strain evidence="1">IBT 26290</strain>
    </source>
</reference>
<dbReference type="RefSeq" id="XP_056541445.1">
    <property type="nucleotide sequence ID" value="XM_056689016.1"/>
</dbReference>
<protein>
    <submittedName>
        <fullName evidence="1">Uncharacterized protein</fullName>
    </submittedName>
</protein>
<proteinExistence type="predicted"/>
<dbReference type="AlphaFoldDB" id="A0A9W9LIL2"/>
<organism evidence="1 2">
    <name type="scientific">Penicillium canariense</name>
    <dbReference type="NCBI Taxonomy" id="189055"/>
    <lineage>
        <taxon>Eukaryota</taxon>
        <taxon>Fungi</taxon>
        <taxon>Dikarya</taxon>
        <taxon>Ascomycota</taxon>
        <taxon>Pezizomycotina</taxon>
        <taxon>Eurotiomycetes</taxon>
        <taxon>Eurotiomycetidae</taxon>
        <taxon>Eurotiales</taxon>
        <taxon>Aspergillaceae</taxon>
        <taxon>Penicillium</taxon>
    </lineage>
</organism>
<gene>
    <name evidence="1" type="ORF">N7482_006891</name>
</gene>
<evidence type="ECO:0000313" key="2">
    <source>
        <dbReference type="Proteomes" id="UP001149163"/>
    </source>
</evidence>